<feature type="compositionally biased region" description="Polar residues" evidence="1">
    <location>
        <begin position="33"/>
        <end position="71"/>
    </location>
</feature>
<dbReference type="InterPro" id="IPR013087">
    <property type="entry name" value="Znf_C2H2_type"/>
</dbReference>
<dbReference type="PROSITE" id="PS00028">
    <property type="entry name" value="ZINC_FINGER_C2H2_1"/>
    <property type="match status" value="1"/>
</dbReference>
<evidence type="ECO:0000256" key="1">
    <source>
        <dbReference type="SAM" id="MobiDB-lite"/>
    </source>
</evidence>
<protein>
    <recommendedName>
        <fullName evidence="2">C2H2-type domain-containing protein</fullName>
    </recommendedName>
</protein>
<feature type="compositionally biased region" description="Polar residues" evidence="1">
    <location>
        <begin position="128"/>
        <end position="140"/>
    </location>
</feature>
<evidence type="ECO:0000313" key="4">
    <source>
        <dbReference type="Proteomes" id="UP000777438"/>
    </source>
</evidence>
<proteinExistence type="predicted"/>
<feature type="region of interest" description="Disordered" evidence="1">
    <location>
        <begin position="1"/>
        <end position="72"/>
    </location>
</feature>
<accession>A0A9P9AV91</accession>
<feature type="region of interest" description="Disordered" evidence="1">
    <location>
        <begin position="105"/>
        <end position="200"/>
    </location>
</feature>
<evidence type="ECO:0000313" key="3">
    <source>
        <dbReference type="EMBL" id="KAH6897460.1"/>
    </source>
</evidence>
<gene>
    <name evidence="3" type="ORF">B0T10DRAFT_476886</name>
</gene>
<keyword evidence="4" id="KW-1185">Reference proteome</keyword>
<evidence type="ECO:0000259" key="2">
    <source>
        <dbReference type="PROSITE" id="PS00028"/>
    </source>
</evidence>
<comment type="caution">
    <text evidence="3">The sequence shown here is derived from an EMBL/GenBank/DDBJ whole genome shotgun (WGS) entry which is preliminary data.</text>
</comment>
<dbReference type="EMBL" id="JAGPYM010000003">
    <property type="protein sequence ID" value="KAH6897460.1"/>
    <property type="molecule type" value="Genomic_DNA"/>
</dbReference>
<reference evidence="3 4" key="1">
    <citation type="journal article" date="2021" name="Nat. Commun.">
        <title>Genetic determinants of endophytism in the Arabidopsis root mycobiome.</title>
        <authorList>
            <person name="Mesny F."/>
            <person name="Miyauchi S."/>
            <person name="Thiergart T."/>
            <person name="Pickel B."/>
            <person name="Atanasova L."/>
            <person name="Karlsson M."/>
            <person name="Huettel B."/>
            <person name="Barry K.W."/>
            <person name="Haridas S."/>
            <person name="Chen C."/>
            <person name="Bauer D."/>
            <person name="Andreopoulos W."/>
            <person name="Pangilinan J."/>
            <person name="LaButti K."/>
            <person name="Riley R."/>
            <person name="Lipzen A."/>
            <person name="Clum A."/>
            <person name="Drula E."/>
            <person name="Henrissat B."/>
            <person name="Kohler A."/>
            <person name="Grigoriev I.V."/>
            <person name="Martin F.M."/>
            <person name="Hacquard S."/>
        </authorList>
    </citation>
    <scope>NUCLEOTIDE SEQUENCE [LARGE SCALE GENOMIC DNA]</scope>
    <source>
        <strain evidence="3 4">MPI-CAGE-CH-0241</strain>
    </source>
</reference>
<feature type="domain" description="C2H2-type" evidence="2">
    <location>
        <begin position="216"/>
        <end position="239"/>
    </location>
</feature>
<feature type="compositionally biased region" description="Basic residues" evidence="1">
    <location>
        <begin position="174"/>
        <end position="192"/>
    </location>
</feature>
<feature type="region of interest" description="Disordered" evidence="1">
    <location>
        <begin position="338"/>
        <end position="359"/>
    </location>
</feature>
<sequence length="359" mass="39531">MDPNRAGHDNAPLQSSRQIFLPAHLTQYDRDTGSISSEDPLATQPSTRSQSPAKGQVAQDNPLSTALSPSGASRIVVVLGASPERPRQFGTEVNHKEVRRPVVSGLTPSGAHLKLPSGPSEVGALANLSPSNQGGASSGTYRGRGRPKGWRPTRPYNVQPRTLPATAASSRQTRPVKPRPHPNGFPKRRGRPPKAPSPQPEELYRKLKAPFIAFLCEWQGCKAELHNLDTLRRHVYIVHGYDATCGWASCAKKDAPRSFDNDEEFKAHIEEAHLVPFAWHVGDGPQNSSGADAKQEEDIPDFLKDESGHQVTPSIKNQQVEDLFTWRNNRRRLKELIMRRDENLPSDDSDQAIAGVDTQ</sequence>
<dbReference type="OrthoDB" id="5424797at2759"/>
<dbReference type="AlphaFoldDB" id="A0A9P9AV91"/>
<name>A0A9P9AV91_9HYPO</name>
<organism evidence="3 4">
    <name type="scientific">Thelonectria olida</name>
    <dbReference type="NCBI Taxonomy" id="1576542"/>
    <lineage>
        <taxon>Eukaryota</taxon>
        <taxon>Fungi</taxon>
        <taxon>Dikarya</taxon>
        <taxon>Ascomycota</taxon>
        <taxon>Pezizomycotina</taxon>
        <taxon>Sordariomycetes</taxon>
        <taxon>Hypocreomycetidae</taxon>
        <taxon>Hypocreales</taxon>
        <taxon>Nectriaceae</taxon>
        <taxon>Thelonectria</taxon>
    </lineage>
</organism>
<dbReference type="Proteomes" id="UP000777438">
    <property type="component" value="Unassembled WGS sequence"/>
</dbReference>